<keyword evidence="3" id="KW-1185">Reference proteome</keyword>
<gene>
    <name evidence="2" type="ORF">TeGR_g5187</name>
</gene>
<evidence type="ECO:0000259" key="1">
    <source>
        <dbReference type="PROSITE" id="PS50090"/>
    </source>
</evidence>
<dbReference type="CDD" id="cd11660">
    <property type="entry name" value="SANT_TRF"/>
    <property type="match status" value="1"/>
</dbReference>
<dbReference type="EMBL" id="BRYB01000221">
    <property type="protein sequence ID" value="GMI25554.1"/>
    <property type="molecule type" value="Genomic_DNA"/>
</dbReference>
<dbReference type="Pfam" id="PF00249">
    <property type="entry name" value="Myb_DNA-binding"/>
    <property type="match status" value="1"/>
</dbReference>
<protein>
    <recommendedName>
        <fullName evidence="1">Myb-like domain-containing protein</fullName>
    </recommendedName>
</protein>
<dbReference type="SMART" id="SM00717">
    <property type="entry name" value="SANT"/>
    <property type="match status" value="2"/>
</dbReference>
<dbReference type="InterPro" id="IPR001005">
    <property type="entry name" value="SANT/Myb"/>
</dbReference>
<comment type="caution">
    <text evidence="2">The sequence shown here is derived from an EMBL/GenBank/DDBJ whole genome shotgun (WGS) entry which is preliminary data.</text>
</comment>
<evidence type="ECO:0000313" key="3">
    <source>
        <dbReference type="Proteomes" id="UP001165060"/>
    </source>
</evidence>
<sequence>MASTSTKMNEIRRTHALLSPRAPFLQRANNLFYADDYGNVICPAADPGSLTSYHNDHTTPRNLGGPTTADNLLPIAAKANAVKSAKTISDHFSASTVSKGDLMTGINARQVVAMDKFLRSERKGRDLSYRLRRVLCKSPPKGVRWGARFQDMFKTYLERDREEGRIKWADGKEDGALLFEYLDAFVCDGSKAARGAGGGAAPRVEGRSPWSEEEVRLFEEAMGKHGGAKDKYAAILKDREEGTWGAVYGVEGKRDGVALKDKAAHLKGGGAGAKGGVVVSRKRGREGKVDVVQNVQRKPALDRNASRVKWTGEETAAFLEAVRKHGKGKWMEIKEDRAAGSYGQRFGAVRSSVHLQNRYRTLQKQQQQQQQQ</sequence>
<organism evidence="2 3">
    <name type="scientific">Tetraparma gracilis</name>
    <dbReference type="NCBI Taxonomy" id="2962635"/>
    <lineage>
        <taxon>Eukaryota</taxon>
        <taxon>Sar</taxon>
        <taxon>Stramenopiles</taxon>
        <taxon>Ochrophyta</taxon>
        <taxon>Bolidophyceae</taxon>
        <taxon>Parmales</taxon>
        <taxon>Triparmaceae</taxon>
        <taxon>Tetraparma</taxon>
    </lineage>
</organism>
<accession>A0ABQ6MGR9</accession>
<reference evidence="2 3" key="1">
    <citation type="journal article" date="2023" name="Commun. Biol.">
        <title>Genome analysis of Parmales, the sister group of diatoms, reveals the evolutionary specialization of diatoms from phago-mixotrophs to photoautotrophs.</title>
        <authorList>
            <person name="Ban H."/>
            <person name="Sato S."/>
            <person name="Yoshikawa S."/>
            <person name="Yamada K."/>
            <person name="Nakamura Y."/>
            <person name="Ichinomiya M."/>
            <person name="Sato N."/>
            <person name="Blanc-Mathieu R."/>
            <person name="Endo H."/>
            <person name="Kuwata A."/>
            <person name="Ogata H."/>
        </authorList>
    </citation>
    <scope>NUCLEOTIDE SEQUENCE [LARGE SCALE GENOMIC DNA]</scope>
</reference>
<dbReference type="InterPro" id="IPR009057">
    <property type="entry name" value="Homeodomain-like_sf"/>
</dbReference>
<proteinExistence type="predicted"/>
<dbReference type="Gene3D" id="1.10.10.60">
    <property type="entry name" value="Homeodomain-like"/>
    <property type="match status" value="1"/>
</dbReference>
<dbReference type="SUPFAM" id="SSF46689">
    <property type="entry name" value="Homeodomain-like"/>
    <property type="match status" value="1"/>
</dbReference>
<dbReference type="Proteomes" id="UP001165060">
    <property type="component" value="Unassembled WGS sequence"/>
</dbReference>
<name>A0ABQ6MGR9_9STRA</name>
<evidence type="ECO:0000313" key="2">
    <source>
        <dbReference type="EMBL" id="GMI25554.1"/>
    </source>
</evidence>
<feature type="domain" description="Myb-like" evidence="1">
    <location>
        <begin position="302"/>
        <end position="363"/>
    </location>
</feature>
<dbReference type="PROSITE" id="PS50090">
    <property type="entry name" value="MYB_LIKE"/>
    <property type="match status" value="1"/>
</dbReference>